<dbReference type="GeneID" id="5232281"/>
<dbReference type="InParanoid" id="A5E168"/>
<dbReference type="PANTHER" id="PTHR42919">
    <property type="entry name" value="N-ALPHA-ACETYLTRANSFERASE"/>
    <property type="match status" value="1"/>
</dbReference>
<dbReference type="FunCoup" id="A5E168">
    <property type="interactions" value="60"/>
</dbReference>
<dbReference type="HOGENOM" id="CLU_013985_5_3_1"/>
<dbReference type="InterPro" id="IPR016181">
    <property type="entry name" value="Acyl_CoA_acyltransferase"/>
</dbReference>
<dbReference type="SUPFAM" id="SSF55729">
    <property type="entry name" value="Acyl-CoA N-acyltransferases (Nat)"/>
    <property type="match status" value="1"/>
</dbReference>
<proteinExistence type="predicted"/>
<dbReference type="Pfam" id="PF00583">
    <property type="entry name" value="Acetyltransf_1"/>
    <property type="match status" value="1"/>
</dbReference>
<dbReference type="EMBL" id="CH981527">
    <property type="protein sequence ID" value="EDK45176.1"/>
    <property type="molecule type" value="Genomic_DNA"/>
</dbReference>
<dbReference type="InterPro" id="IPR051556">
    <property type="entry name" value="N-term/lysine_N-AcTrnsfr"/>
</dbReference>
<keyword evidence="2" id="KW-0012">Acyltransferase</keyword>
<dbReference type="GO" id="GO:0007064">
    <property type="term" value="P:mitotic sister chromatid cohesion"/>
    <property type="evidence" value="ECO:0007669"/>
    <property type="project" value="TreeGrafter"/>
</dbReference>
<keyword evidence="1" id="KW-0808">Transferase</keyword>
<dbReference type="GO" id="GO:0031415">
    <property type="term" value="C:NatA complex"/>
    <property type="evidence" value="ECO:0007669"/>
    <property type="project" value="TreeGrafter"/>
</dbReference>
<dbReference type="OrthoDB" id="47374at2759"/>
<dbReference type="Proteomes" id="UP000001996">
    <property type="component" value="Unassembled WGS sequence"/>
</dbReference>
<dbReference type="Gene3D" id="3.40.630.30">
    <property type="match status" value="1"/>
</dbReference>
<protein>
    <recommendedName>
        <fullName evidence="3">N-acetyltransferase domain-containing protein</fullName>
    </recommendedName>
</protein>
<organism evidence="4 5">
    <name type="scientific">Lodderomyces elongisporus (strain ATCC 11503 / CBS 2605 / JCM 1781 / NBRC 1676 / NRRL YB-4239)</name>
    <name type="common">Yeast</name>
    <name type="synonym">Saccharomyces elongisporus</name>
    <dbReference type="NCBI Taxonomy" id="379508"/>
    <lineage>
        <taxon>Eukaryota</taxon>
        <taxon>Fungi</taxon>
        <taxon>Dikarya</taxon>
        <taxon>Ascomycota</taxon>
        <taxon>Saccharomycotina</taxon>
        <taxon>Pichiomycetes</taxon>
        <taxon>Debaryomycetaceae</taxon>
        <taxon>Candida/Lodderomyces clade</taxon>
        <taxon>Lodderomyces</taxon>
    </lineage>
</organism>
<reference evidence="4 5" key="1">
    <citation type="journal article" date="2009" name="Nature">
        <title>Evolution of pathogenicity and sexual reproduction in eight Candida genomes.</title>
        <authorList>
            <person name="Butler G."/>
            <person name="Rasmussen M.D."/>
            <person name="Lin M.F."/>
            <person name="Santos M.A."/>
            <person name="Sakthikumar S."/>
            <person name="Munro C.A."/>
            <person name="Rheinbay E."/>
            <person name="Grabherr M."/>
            <person name="Forche A."/>
            <person name="Reedy J.L."/>
            <person name="Agrafioti I."/>
            <person name="Arnaud M.B."/>
            <person name="Bates S."/>
            <person name="Brown A.J."/>
            <person name="Brunke S."/>
            <person name="Costanzo M.C."/>
            <person name="Fitzpatrick D.A."/>
            <person name="de Groot P.W."/>
            <person name="Harris D."/>
            <person name="Hoyer L.L."/>
            <person name="Hube B."/>
            <person name="Klis F.M."/>
            <person name="Kodira C."/>
            <person name="Lennard N."/>
            <person name="Logue M.E."/>
            <person name="Martin R."/>
            <person name="Neiman A.M."/>
            <person name="Nikolaou E."/>
            <person name="Quail M.A."/>
            <person name="Quinn J."/>
            <person name="Santos M.C."/>
            <person name="Schmitzberger F.F."/>
            <person name="Sherlock G."/>
            <person name="Shah P."/>
            <person name="Silverstein K.A."/>
            <person name="Skrzypek M.S."/>
            <person name="Soll D."/>
            <person name="Staggs R."/>
            <person name="Stansfield I."/>
            <person name="Stumpf M.P."/>
            <person name="Sudbery P.E."/>
            <person name="Srikantha T."/>
            <person name="Zeng Q."/>
            <person name="Berman J."/>
            <person name="Berriman M."/>
            <person name="Heitman J."/>
            <person name="Gow N.A."/>
            <person name="Lorenz M.C."/>
            <person name="Birren B.W."/>
            <person name="Kellis M."/>
            <person name="Cuomo C.A."/>
        </authorList>
    </citation>
    <scope>NUCLEOTIDE SEQUENCE [LARGE SCALE GENOMIC DNA]</scope>
    <source>
        <strain evidence="5">ATCC 11503 / BCRC 21390 / CBS 2605 / JCM 1781 / NBRC 1676 / NRRL YB-4239</strain>
    </source>
</reference>
<dbReference type="KEGG" id="lel:PVL30_002853"/>
<keyword evidence="5" id="KW-1185">Reference proteome</keyword>
<accession>A5E168</accession>
<dbReference type="AlphaFoldDB" id="A5E168"/>
<dbReference type="OMA" id="EYAGAIC"/>
<evidence type="ECO:0000313" key="5">
    <source>
        <dbReference type="Proteomes" id="UP000001996"/>
    </source>
</evidence>
<dbReference type="STRING" id="379508.A5E168"/>
<dbReference type="InterPro" id="IPR000182">
    <property type="entry name" value="GNAT_dom"/>
</dbReference>
<dbReference type="PROSITE" id="PS51186">
    <property type="entry name" value="GNAT"/>
    <property type="match status" value="1"/>
</dbReference>
<dbReference type="CDD" id="cd04301">
    <property type="entry name" value="NAT_SF"/>
    <property type="match status" value="1"/>
</dbReference>
<dbReference type="eggNOG" id="KOG3138">
    <property type="taxonomic scope" value="Eukaryota"/>
</dbReference>
<name>A5E168_LODEL</name>
<evidence type="ECO:0000259" key="3">
    <source>
        <dbReference type="PROSITE" id="PS51186"/>
    </source>
</evidence>
<sequence>MGRNIIALDELTVNNVGVFKKINEVTLPCKYPETWYDQSLKSSDTVVQLAYYSELPVGAIKARAFNNTHPTTSPNFEELLASSVLQKTPNCIYIESFAVLEKYRGLGIGLKLLEWVIEQTKKKFIHEIIIHVHQLDEKVISWYKKRGFKEGEVAKDYYKNQGLDKPNAVILRLEV</sequence>
<evidence type="ECO:0000256" key="1">
    <source>
        <dbReference type="ARBA" id="ARBA00022679"/>
    </source>
</evidence>
<evidence type="ECO:0000256" key="2">
    <source>
        <dbReference type="ARBA" id="ARBA00023315"/>
    </source>
</evidence>
<feature type="domain" description="N-acetyltransferase" evidence="3">
    <location>
        <begin position="6"/>
        <end position="175"/>
    </location>
</feature>
<dbReference type="PANTHER" id="PTHR42919:SF8">
    <property type="entry name" value="N-ALPHA-ACETYLTRANSFERASE 50"/>
    <property type="match status" value="1"/>
</dbReference>
<evidence type="ECO:0000313" key="4">
    <source>
        <dbReference type="EMBL" id="EDK45176.1"/>
    </source>
</evidence>
<dbReference type="GO" id="GO:0016747">
    <property type="term" value="F:acyltransferase activity, transferring groups other than amino-acyl groups"/>
    <property type="evidence" value="ECO:0007669"/>
    <property type="project" value="InterPro"/>
</dbReference>
<gene>
    <name evidence="4" type="ORF">LELG_03355</name>
</gene>